<evidence type="ECO:0000256" key="1">
    <source>
        <dbReference type="SAM" id="MobiDB-lite"/>
    </source>
</evidence>
<dbReference type="AlphaFoldDB" id="A0A1G8VFC7"/>
<dbReference type="OrthoDB" id="196086at2157"/>
<organism evidence="2 3">
    <name type="scientific">Natronorubrum texcoconense</name>
    <dbReference type="NCBI Taxonomy" id="1095776"/>
    <lineage>
        <taxon>Archaea</taxon>
        <taxon>Methanobacteriati</taxon>
        <taxon>Methanobacteriota</taxon>
        <taxon>Stenosarchaea group</taxon>
        <taxon>Halobacteria</taxon>
        <taxon>Halobacteriales</taxon>
        <taxon>Natrialbaceae</taxon>
        <taxon>Natronorubrum</taxon>
    </lineage>
</organism>
<sequence>MTDGKQQYGSADDRLIEDGGTYDHAEHGRVEVTGIWKRTQRIQRLETARREDERDTTVVRFVPGENGEWIDELAEPCGDFLDAIE</sequence>
<name>A0A1G8VFC7_9EURY</name>
<protein>
    <submittedName>
        <fullName evidence="2">Uncharacterized protein</fullName>
    </submittedName>
</protein>
<reference evidence="3" key="1">
    <citation type="submission" date="2016-10" db="EMBL/GenBank/DDBJ databases">
        <authorList>
            <person name="Varghese N."/>
            <person name="Submissions S."/>
        </authorList>
    </citation>
    <scope>NUCLEOTIDE SEQUENCE [LARGE SCALE GENOMIC DNA]</scope>
    <source>
        <strain evidence="3">B4,CECT 8067,JCM 17497</strain>
    </source>
</reference>
<dbReference type="Proteomes" id="UP000198882">
    <property type="component" value="Unassembled WGS sequence"/>
</dbReference>
<dbReference type="RefSeq" id="WP_090303737.1">
    <property type="nucleotide sequence ID" value="NZ_FNFE01000001.1"/>
</dbReference>
<keyword evidence="3" id="KW-1185">Reference proteome</keyword>
<evidence type="ECO:0000313" key="3">
    <source>
        <dbReference type="Proteomes" id="UP000198882"/>
    </source>
</evidence>
<dbReference type="EMBL" id="FNFE01000001">
    <property type="protein sequence ID" value="SDJ64738.1"/>
    <property type="molecule type" value="Genomic_DNA"/>
</dbReference>
<feature type="compositionally biased region" description="Basic and acidic residues" evidence="1">
    <location>
        <begin position="11"/>
        <end position="23"/>
    </location>
</feature>
<feature type="region of interest" description="Disordered" evidence="1">
    <location>
        <begin position="1"/>
        <end position="23"/>
    </location>
</feature>
<proteinExistence type="predicted"/>
<gene>
    <name evidence="2" type="ORF">SAMN04515672_1314</name>
</gene>
<evidence type="ECO:0000313" key="2">
    <source>
        <dbReference type="EMBL" id="SDJ64738.1"/>
    </source>
</evidence>
<accession>A0A1G8VFC7</accession>